<proteinExistence type="inferred from homology"/>
<dbReference type="OMA" id="CHIWVHY"/>
<evidence type="ECO:0000256" key="8">
    <source>
        <dbReference type="ARBA" id="ARBA00022989"/>
    </source>
</evidence>
<evidence type="ECO:0000256" key="9">
    <source>
        <dbReference type="ARBA" id="ARBA00023136"/>
    </source>
</evidence>
<dbReference type="GeneID" id="20641310"/>
<dbReference type="PANTHER" id="PTHR10791:SF30">
    <property type="entry name" value="SUGAR TRANSPORTER SWEET1"/>
    <property type="match status" value="1"/>
</dbReference>
<feature type="transmembrane region" description="Helical" evidence="10">
    <location>
        <begin position="43"/>
        <end position="62"/>
    </location>
</feature>
<feature type="signal peptide" evidence="11">
    <location>
        <begin position="1"/>
        <end position="17"/>
    </location>
</feature>
<reference evidence="12 13" key="1">
    <citation type="journal article" date="2006" name="Science">
        <title>Phytophthora genome sequences uncover evolutionary origins and mechanisms of pathogenesis.</title>
        <authorList>
            <person name="Tyler B.M."/>
            <person name="Tripathy S."/>
            <person name="Zhang X."/>
            <person name="Dehal P."/>
            <person name="Jiang R.H."/>
            <person name="Aerts A."/>
            <person name="Arredondo F.D."/>
            <person name="Baxter L."/>
            <person name="Bensasson D."/>
            <person name="Beynon J.L."/>
            <person name="Chapman J."/>
            <person name="Damasceno C.M."/>
            <person name="Dorrance A.E."/>
            <person name="Dou D."/>
            <person name="Dickerman A.W."/>
            <person name="Dubchak I.L."/>
            <person name="Garbelotto M."/>
            <person name="Gijzen M."/>
            <person name="Gordon S.G."/>
            <person name="Govers F."/>
            <person name="Grunwald N.J."/>
            <person name="Huang W."/>
            <person name="Ivors K.L."/>
            <person name="Jones R.W."/>
            <person name="Kamoun S."/>
            <person name="Krampis K."/>
            <person name="Lamour K.H."/>
            <person name="Lee M.K."/>
            <person name="McDonald W.H."/>
            <person name="Medina M."/>
            <person name="Meijer H.J."/>
            <person name="Nordberg E.K."/>
            <person name="Maclean D.J."/>
            <person name="Ospina-Giraldo M.D."/>
            <person name="Morris P.F."/>
            <person name="Phuntumart V."/>
            <person name="Putnam N.H."/>
            <person name="Rash S."/>
            <person name="Rose J.K."/>
            <person name="Sakihama Y."/>
            <person name="Salamov A.A."/>
            <person name="Savidor A."/>
            <person name="Scheuring C.F."/>
            <person name="Smith B.M."/>
            <person name="Sobral B.W."/>
            <person name="Terry A."/>
            <person name="Torto-Alalibo T.A."/>
            <person name="Win J."/>
            <person name="Xu Z."/>
            <person name="Zhang H."/>
            <person name="Grigoriev I.V."/>
            <person name="Rokhsar D.S."/>
            <person name="Boore J.L."/>
        </authorList>
    </citation>
    <scope>NUCLEOTIDE SEQUENCE [LARGE SCALE GENOMIC DNA]</scope>
    <source>
        <strain evidence="12 13">P6497</strain>
    </source>
</reference>
<dbReference type="KEGG" id="psoj:PHYSODRAFT_295829"/>
<dbReference type="InterPro" id="IPR004316">
    <property type="entry name" value="SWEET_rpt"/>
</dbReference>
<dbReference type="GO" id="GO:0005886">
    <property type="term" value="C:plasma membrane"/>
    <property type="evidence" value="ECO:0007669"/>
    <property type="project" value="UniProtKB-SubCell"/>
</dbReference>
<dbReference type="Gene3D" id="1.20.1280.290">
    <property type="match status" value="1"/>
</dbReference>
<dbReference type="AlphaFoldDB" id="G4Z102"/>
<sequence length="109" mass="11748">MSAAVLTTLHVLSIASAIAAVLAPSPGFWRIYKTRSTGSVSVLPAILIFCNCYAWVCYARVVNSVPPLFVAYAVGMLASIAFAGIYYHWAQDHAQIHKLYGLAFKVLAA</sequence>
<dbReference type="EMBL" id="JH159152">
    <property type="protein sequence ID" value="EGZ23427.1"/>
    <property type="molecule type" value="Genomic_DNA"/>
</dbReference>
<comment type="similarity">
    <text evidence="2">Belongs to the SWEET sugar transporter family.</text>
</comment>
<dbReference type="Pfam" id="PF03083">
    <property type="entry name" value="MtN3_slv"/>
    <property type="match status" value="1"/>
</dbReference>
<protein>
    <recommendedName>
        <fullName evidence="14">MtN3-like protein</fullName>
    </recommendedName>
</protein>
<comment type="subcellular location">
    <subcellularLocation>
        <location evidence="1">Cell membrane</location>
        <topology evidence="1">Multi-pass membrane protein</topology>
    </subcellularLocation>
</comment>
<evidence type="ECO:0000313" key="13">
    <source>
        <dbReference type="Proteomes" id="UP000002640"/>
    </source>
</evidence>
<keyword evidence="3" id="KW-0813">Transport</keyword>
<dbReference type="PANTHER" id="PTHR10791">
    <property type="entry name" value="RAG1-ACTIVATING PROTEIN 1"/>
    <property type="match status" value="1"/>
</dbReference>
<dbReference type="InParanoid" id="G4Z102"/>
<keyword evidence="5" id="KW-0762">Sugar transport</keyword>
<keyword evidence="13" id="KW-1185">Reference proteome</keyword>
<evidence type="ECO:0000256" key="1">
    <source>
        <dbReference type="ARBA" id="ARBA00004651"/>
    </source>
</evidence>
<dbReference type="FunFam" id="1.20.1280.290:FF:000007">
    <property type="entry name" value="Bidirectional sugar transporter SWEET7"/>
    <property type="match status" value="1"/>
</dbReference>
<organism evidence="12 13">
    <name type="scientific">Phytophthora sojae (strain P6497)</name>
    <name type="common">Soybean stem and root rot agent</name>
    <name type="synonym">Phytophthora megasperma f. sp. glycines</name>
    <dbReference type="NCBI Taxonomy" id="1094619"/>
    <lineage>
        <taxon>Eukaryota</taxon>
        <taxon>Sar</taxon>
        <taxon>Stramenopiles</taxon>
        <taxon>Oomycota</taxon>
        <taxon>Peronosporomycetes</taxon>
        <taxon>Peronosporales</taxon>
        <taxon>Peronosporaceae</taxon>
        <taxon>Phytophthora</taxon>
    </lineage>
</organism>
<evidence type="ECO:0000256" key="10">
    <source>
        <dbReference type="SAM" id="Phobius"/>
    </source>
</evidence>
<keyword evidence="11" id="KW-0732">Signal</keyword>
<evidence type="ECO:0000256" key="7">
    <source>
        <dbReference type="ARBA" id="ARBA00022737"/>
    </source>
</evidence>
<dbReference type="SMR" id="G4Z102"/>
<evidence type="ECO:0000256" key="5">
    <source>
        <dbReference type="ARBA" id="ARBA00022597"/>
    </source>
</evidence>
<keyword evidence="8 10" id="KW-1133">Transmembrane helix</keyword>
<feature type="chain" id="PRO_5003471613" description="MtN3-like protein" evidence="11">
    <location>
        <begin position="18"/>
        <end position="109"/>
    </location>
</feature>
<dbReference type="InterPro" id="IPR047664">
    <property type="entry name" value="SWEET"/>
</dbReference>
<gene>
    <name evidence="12" type="ORF">PHYSODRAFT_295829</name>
</gene>
<evidence type="ECO:0000256" key="3">
    <source>
        <dbReference type="ARBA" id="ARBA00022448"/>
    </source>
</evidence>
<name>G4Z102_PHYSP</name>
<keyword evidence="9 10" id="KW-0472">Membrane</keyword>
<dbReference type="GO" id="GO:0051119">
    <property type="term" value="F:sugar transmembrane transporter activity"/>
    <property type="evidence" value="ECO:0007669"/>
    <property type="project" value="InterPro"/>
</dbReference>
<evidence type="ECO:0000256" key="6">
    <source>
        <dbReference type="ARBA" id="ARBA00022692"/>
    </source>
</evidence>
<evidence type="ECO:0000256" key="4">
    <source>
        <dbReference type="ARBA" id="ARBA00022475"/>
    </source>
</evidence>
<evidence type="ECO:0008006" key="14">
    <source>
        <dbReference type="Google" id="ProtNLM"/>
    </source>
</evidence>
<dbReference type="RefSeq" id="XP_009518715.1">
    <property type="nucleotide sequence ID" value="XM_009520420.1"/>
</dbReference>
<keyword evidence="7" id="KW-0677">Repeat</keyword>
<feature type="transmembrane region" description="Helical" evidence="10">
    <location>
        <begin position="69"/>
        <end position="89"/>
    </location>
</feature>
<accession>G4Z102</accession>
<keyword evidence="4" id="KW-1003">Cell membrane</keyword>
<keyword evidence="6 10" id="KW-0812">Transmembrane</keyword>
<evidence type="ECO:0000256" key="2">
    <source>
        <dbReference type="ARBA" id="ARBA00007809"/>
    </source>
</evidence>
<evidence type="ECO:0000313" key="12">
    <source>
        <dbReference type="EMBL" id="EGZ23427.1"/>
    </source>
</evidence>
<dbReference type="Proteomes" id="UP000002640">
    <property type="component" value="Unassembled WGS sequence"/>
</dbReference>
<evidence type="ECO:0000256" key="11">
    <source>
        <dbReference type="SAM" id="SignalP"/>
    </source>
</evidence>